<keyword evidence="3" id="KW-0547">Nucleotide-binding</keyword>
<organism evidence="7 8">
    <name type="scientific">Rhodocollybia butyracea</name>
    <dbReference type="NCBI Taxonomy" id="206335"/>
    <lineage>
        <taxon>Eukaryota</taxon>
        <taxon>Fungi</taxon>
        <taxon>Dikarya</taxon>
        <taxon>Basidiomycota</taxon>
        <taxon>Agaricomycotina</taxon>
        <taxon>Agaricomycetes</taxon>
        <taxon>Agaricomycetidae</taxon>
        <taxon>Agaricales</taxon>
        <taxon>Marasmiineae</taxon>
        <taxon>Omphalotaceae</taxon>
        <taxon>Rhodocollybia</taxon>
    </lineage>
</organism>
<evidence type="ECO:0000256" key="1">
    <source>
        <dbReference type="ARBA" id="ARBA00022527"/>
    </source>
</evidence>
<dbReference type="Proteomes" id="UP000772434">
    <property type="component" value="Unassembled WGS sequence"/>
</dbReference>
<dbReference type="SUPFAM" id="SSF56112">
    <property type="entry name" value="Protein kinase-like (PK-like)"/>
    <property type="match status" value="1"/>
</dbReference>
<evidence type="ECO:0000256" key="4">
    <source>
        <dbReference type="ARBA" id="ARBA00022777"/>
    </source>
</evidence>
<accession>A0A9P5UBS0</accession>
<dbReference type="InterPro" id="IPR051852">
    <property type="entry name" value="Alpha-type_PK"/>
</dbReference>
<proteinExistence type="predicted"/>
<dbReference type="PROSITE" id="PS51158">
    <property type="entry name" value="ALPHA_KINASE"/>
    <property type="match status" value="1"/>
</dbReference>
<dbReference type="PANTHER" id="PTHR45992">
    <property type="entry name" value="EUKARYOTIC ELONGATION FACTOR 2 KINASE-RELATED"/>
    <property type="match status" value="1"/>
</dbReference>
<keyword evidence="5" id="KW-0067">ATP-binding</keyword>
<dbReference type="Gene3D" id="3.20.200.10">
    <property type="entry name" value="MHCK/EF2 kinase"/>
    <property type="match status" value="1"/>
</dbReference>
<keyword evidence="1" id="KW-0723">Serine/threonine-protein kinase</keyword>
<dbReference type="OrthoDB" id="301415at2759"/>
<dbReference type="EMBL" id="JADNRY010000018">
    <property type="protein sequence ID" value="KAF9073366.1"/>
    <property type="molecule type" value="Genomic_DNA"/>
</dbReference>
<dbReference type="InterPro" id="IPR004166">
    <property type="entry name" value="a-kinase_dom"/>
</dbReference>
<evidence type="ECO:0000313" key="8">
    <source>
        <dbReference type="Proteomes" id="UP000772434"/>
    </source>
</evidence>
<evidence type="ECO:0000256" key="5">
    <source>
        <dbReference type="ARBA" id="ARBA00022840"/>
    </source>
</evidence>
<gene>
    <name evidence="7" type="ORF">BDP27DRAFT_1216115</name>
</gene>
<protein>
    <submittedName>
        <fullName evidence="7">Kinase-like domain-containing protein</fullName>
    </submittedName>
</protein>
<dbReference type="Pfam" id="PF02816">
    <property type="entry name" value="Alpha_kinase"/>
    <property type="match status" value="1"/>
</dbReference>
<dbReference type="PANTHER" id="PTHR45992:SF11">
    <property type="entry name" value="ALPHA-TYPE PROTEIN KINASE DOMAIN-CONTAINING PROTEIN"/>
    <property type="match status" value="1"/>
</dbReference>
<evidence type="ECO:0000259" key="6">
    <source>
        <dbReference type="PROSITE" id="PS51158"/>
    </source>
</evidence>
<evidence type="ECO:0000313" key="7">
    <source>
        <dbReference type="EMBL" id="KAF9073366.1"/>
    </source>
</evidence>
<keyword evidence="2" id="KW-0808">Transferase</keyword>
<reference evidence="7" key="1">
    <citation type="submission" date="2020-11" db="EMBL/GenBank/DDBJ databases">
        <authorList>
            <consortium name="DOE Joint Genome Institute"/>
            <person name="Ahrendt S."/>
            <person name="Riley R."/>
            <person name="Andreopoulos W."/>
            <person name="Labutti K."/>
            <person name="Pangilinan J."/>
            <person name="Ruiz-Duenas F.J."/>
            <person name="Barrasa J.M."/>
            <person name="Sanchez-Garcia M."/>
            <person name="Camarero S."/>
            <person name="Miyauchi S."/>
            <person name="Serrano A."/>
            <person name="Linde D."/>
            <person name="Babiker R."/>
            <person name="Drula E."/>
            <person name="Ayuso-Fernandez I."/>
            <person name="Pacheco R."/>
            <person name="Padilla G."/>
            <person name="Ferreira P."/>
            <person name="Barriuso J."/>
            <person name="Kellner H."/>
            <person name="Castanera R."/>
            <person name="Alfaro M."/>
            <person name="Ramirez L."/>
            <person name="Pisabarro A.G."/>
            <person name="Kuo A."/>
            <person name="Tritt A."/>
            <person name="Lipzen A."/>
            <person name="He G."/>
            <person name="Yan M."/>
            <person name="Ng V."/>
            <person name="Cullen D."/>
            <person name="Martin F."/>
            <person name="Rosso M.-N."/>
            <person name="Henrissat B."/>
            <person name="Hibbett D."/>
            <person name="Martinez A.T."/>
            <person name="Grigoriev I.V."/>
        </authorList>
    </citation>
    <scope>NUCLEOTIDE SEQUENCE</scope>
    <source>
        <strain evidence="7">AH 40177</strain>
    </source>
</reference>
<comment type="caution">
    <text evidence="7">The sequence shown here is derived from an EMBL/GenBank/DDBJ whole genome shotgun (WGS) entry which is preliminary data.</text>
</comment>
<name>A0A9P5UBS0_9AGAR</name>
<dbReference type="InterPro" id="IPR011009">
    <property type="entry name" value="Kinase-like_dom_sf"/>
</dbReference>
<evidence type="ECO:0000256" key="3">
    <source>
        <dbReference type="ARBA" id="ARBA00022741"/>
    </source>
</evidence>
<sequence length="220" mass="24716">MFDFQGRYENKNVAVLQLIYEGSTSNSNRESLLNEFELLIQAEGFAKSFTKRAKDAELTVPGLKYNVEGAFIGTVTSYLSPGPLPLEDTILDDERSLVHDTFLVVPLLQTKGLYKERKFSGNSETGCNGDFAGRVVDAFAHHIVEHTNGECMLADIQGIVGPDKKITLFDPQAHTKTQTSGEWDSGISEIHKFIEEHKCNEFCKQMNLRDLSKPFPLRPW</sequence>
<dbReference type="AlphaFoldDB" id="A0A9P5UBS0"/>
<dbReference type="CDD" id="cd04515">
    <property type="entry name" value="Alpha_kinase"/>
    <property type="match status" value="1"/>
</dbReference>
<dbReference type="GO" id="GO:0005524">
    <property type="term" value="F:ATP binding"/>
    <property type="evidence" value="ECO:0007669"/>
    <property type="project" value="UniProtKB-KW"/>
</dbReference>
<keyword evidence="8" id="KW-1185">Reference proteome</keyword>
<dbReference type="GO" id="GO:0004674">
    <property type="term" value="F:protein serine/threonine kinase activity"/>
    <property type="evidence" value="ECO:0007669"/>
    <property type="project" value="UniProtKB-KW"/>
</dbReference>
<keyword evidence="4 7" id="KW-0418">Kinase</keyword>
<evidence type="ECO:0000256" key="2">
    <source>
        <dbReference type="ARBA" id="ARBA00022679"/>
    </source>
</evidence>
<feature type="domain" description="Alpha-type protein kinase" evidence="6">
    <location>
        <begin position="1"/>
        <end position="211"/>
    </location>
</feature>